<comment type="domain">
    <text evidence="7">The N-terminal domain interacts with the head of the 30S subunit; the C-terminal domain interacts with the body and contacts protein S4. The interaction surface between S4 and S5 is involved in control of translational fidelity.</text>
</comment>
<dbReference type="AlphaFoldDB" id="A0A7V3N542"/>
<comment type="function">
    <text evidence="7">With S4 and S12 plays an important role in translational accuracy.</text>
</comment>
<evidence type="ECO:0000256" key="5">
    <source>
        <dbReference type="ARBA" id="ARBA00023274"/>
    </source>
</evidence>
<comment type="similarity">
    <text evidence="1 7 8">Belongs to the universal ribosomal protein uS5 family.</text>
</comment>
<reference evidence="10" key="1">
    <citation type="journal article" date="2020" name="mSystems">
        <title>Genome- and Community-Level Interaction Insights into Carbon Utilization and Element Cycling Functions of Hydrothermarchaeota in Hydrothermal Sediment.</title>
        <authorList>
            <person name="Zhou Z."/>
            <person name="Liu Y."/>
            <person name="Xu W."/>
            <person name="Pan J."/>
            <person name="Luo Z.H."/>
            <person name="Li M."/>
        </authorList>
    </citation>
    <scope>NUCLEOTIDE SEQUENCE [LARGE SCALE GENOMIC DNA]</scope>
    <source>
        <strain evidence="10">SpSt-757</strain>
    </source>
</reference>
<evidence type="ECO:0000259" key="9">
    <source>
        <dbReference type="PROSITE" id="PS50881"/>
    </source>
</evidence>
<dbReference type="InterPro" id="IPR020568">
    <property type="entry name" value="Ribosomal_Su5_D2-typ_SF"/>
</dbReference>
<accession>A0A7V3N542</accession>
<evidence type="ECO:0000256" key="2">
    <source>
        <dbReference type="ARBA" id="ARBA00022730"/>
    </source>
</evidence>
<dbReference type="EMBL" id="DTGG01000075">
    <property type="protein sequence ID" value="HFZ08953.1"/>
    <property type="molecule type" value="Genomic_DNA"/>
</dbReference>
<dbReference type="PROSITE" id="PS00585">
    <property type="entry name" value="RIBOSOMAL_S5"/>
    <property type="match status" value="1"/>
</dbReference>
<dbReference type="GO" id="GO:0019843">
    <property type="term" value="F:rRNA binding"/>
    <property type="evidence" value="ECO:0007669"/>
    <property type="project" value="UniProtKB-UniRule"/>
</dbReference>
<evidence type="ECO:0000313" key="10">
    <source>
        <dbReference type="EMBL" id="HFZ08953.1"/>
    </source>
</evidence>
<dbReference type="Pfam" id="PF00333">
    <property type="entry name" value="Ribosomal_S5"/>
    <property type="match status" value="1"/>
</dbReference>
<evidence type="ECO:0000256" key="1">
    <source>
        <dbReference type="ARBA" id="ARBA00008945"/>
    </source>
</evidence>
<dbReference type="InterPro" id="IPR018192">
    <property type="entry name" value="Ribosomal_uS5_N_CS"/>
</dbReference>
<evidence type="ECO:0000256" key="7">
    <source>
        <dbReference type="HAMAP-Rule" id="MF_01307"/>
    </source>
</evidence>
<comment type="caution">
    <text evidence="10">The sequence shown here is derived from an EMBL/GenBank/DDBJ whole genome shotgun (WGS) entry which is preliminary data.</text>
</comment>
<dbReference type="NCBIfam" id="TIGR01021">
    <property type="entry name" value="rpsE_bact"/>
    <property type="match status" value="1"/>
</dbReference>
<dbReference type="InterPro" id="IPR005712">
    <property type="entry name" value="Ribosomal_uS5_bac-type"/>
</dbReference>
<dbReference type="SUPFAM" id="SSF54211">
    <property type="entry name" value="Ribosomal protein S5 domain 2-like"/>
    <property type="match status" value="1"/>
</dbReference>
<evidence type="ECO:0000256" key="6">
    <source>
        <dbReference type="ARBA" id="ARBA00035255"/>
    </source>
</evidence>
<dbReference type="PANTHER" id="PTHR48277">
    <property type="entry name" value="MITOCHONDRIAL RIBOSOMAL PROTEIN S5"/>
    <property type="match status" value="1"/>
</dbReference>
<comment type="function">
    <text evidence="7">Located at the back of the 30S subunit body where it stabilizes the conformation of the head with respect to the body.</text>
</comment>
<gene>
    <name evidence="7" type="primary">rpsE</name>
    <name evidence="10" type="ORF">ENV41_02330</name>
</gene>
<keyword evidence="5 7" id="KW-0687">Ribonucleoprotein</keyword>
<dbReference type="SUPFAM" id="SSF54768">
    <property type="entry name" value="dsRNA-binding domain-like"/>
    <property type="match status" value="1"/>
</dbReference>
<dbReference type="InterPro" id="IPR005324">
    <property type="entry name" value="Ribosomal_uS5_C"/>
</dbReference>
<protein>
    <recommendedName>
        <fullName evidence="6 7">Small ribosomal subunit protein uS5</fullName>
    </recommendedName>
</protein>
<dbReference type="GO" id="GO:0003735">
    <property type="term" value="F:structural constituent of ribosome"/>
    <property type="evidence" value="ECO:0007669"/>
    <property type="project" value="UniProtKB-UniRule"/>
</dbReference>
<keyword evidence="2 7" id="KW-0699">rRNA-binding</keyword>
<dbReference type="Gene3D" id="3.30.160.20">
    <property type="match status" value="1"/>
</dbReference>
<feature type="domain" description="S5 DRBM" evidence="9">
    <location>
        <begin position="30"/>
        <end position="93"/>
    </location>
</feature>
<dbReference type="GO" id="GO:0015935">
    <property type="term" value="C:small ribosomal subunit"/>
    <property type="evidence" value="ECO:0007669"/>
    <property type="project" value="InterPro"/>
</dbReference>
<dbReference type="Gene3D" id="3.30.230.10">
    <property type="match status" value="1"/>
</dbReference>
<evidence type="ECO:0000256" key="4">
    <source>
        <dbReference type="ARBA" id="ARBA00022980"/>
    </source>
</evidence>
<keyword evidence="4 7" id="KW-0689">Ribosomal protein</keyword>
<evidence type="ECO:0000256" key="8">
    <source>
        <dbReference type="RuleBase" id="RU003823"/>
    </source>
</evidence>
<dbReference type="Pfam" id="PF03719">
    <property type="entry name" value="Ribosomal_S5_C"/>
    <property type="match status" value="1"/>
</dbReference>
<dbReference type="InterPro" id="IPR000851">
    <property type="entry name" value="Ribosomal_uS5"/>
</dbReference>
<dbReference type="GO" id="GO:0006412">
    <property type="term" value="P:translation"/>
    <property type="evidence" value="ECO:0007669"/>
    <property type="project" value="UniProtKB-UniRule"/>
</dbReference>
<comment type="subunit">
    <text evidence="7">Part of the 30S ribosomal subunit. Contacts proteins S4 and S8.</text>
</comment>
<sequence length="167" mass="18194">MATPRLPEVKLQDIKKTPTFVPKAEPEKEFEEKVVQIDRVTYVVAGGKRMRFRVLVVVGDRKGRVGVGVAKAAEIPDAVKKAVAQAKKRIIKVPLKNGTIPFEIRKKYGPAYILLKPASRGTGIIAGGPVRAVVELAGITDILSKMLGSENKINNVFATYYALKGLL</sequence>
<dbReference type="GO" id="GO:0005737">
    <property type="term" value="C:cytoplasm"/>
    <property type="evidence" value="ECO:0007669"/>
    <property type="project" value="UniProtKB-ARBA"/>
</dbReference>
<keyword evidence="3 7" id="KW-0694">RNA-binding</keyword>
<dbReference type="PROSITE" id="PS50881">
    <property type="entry name" value="S5_DSRBD"/>
    <property type="match status" value="1"/>
</dbReference>
<dbReference type="InterPro" id="IPR013810">
    <property type="entry name" value="Ribosomal_uS5_N"/>
</dbReference>
<dbReference type="FunFam" id="3.30.230.10:FF:000002">
    <property type="entry name" value="30S ribosomal protein S5"/>
    <property type="match status" value="1"/>
</dbReference>
<dbReference type="HAMAP" id="MF_01307_B">
    <property type="entry name" value="Ribosomal_uS5_B"/>
    <property type="match status" value="1"/>
</dbReference>
<dbReference type="InterPro" id="IPR014721">
    <property type="entry name" value="Ribsml_uS5_D2-typ_fold_subgr"/>
</dbReference>
<proteinExistence type="inferred from homology"/>
<evidence type="ECO:0000256" key="3">
    <source>
        <dbReference type="ARBA" id="ARBA00022884"/>
    </source>
</evidence>
<name>A0A7V3N542_UNCC3</name>
<dbReference type="PANTHER" id="PTHR48277:SF1">
    <property type="entry name" value="MITOCHONDRIAL RIBOSOMAL PROTEIN S5"/>
    <property type="match status" value="1"/>
</dbReference>
<organism evidence="10">
    <name type="scientific">candidate division CPR3 bacterium</name>
    <dbReference type="NCBI Taxonomy" id="2268181"/>
    <lineage>
        <taxon>Bacteria</taxon>
        <taxon>Bacteria division CPR3</taxon>
    </lineage>
</organism>